<evidence type="ECO:0000313" key="4">
    <source>
        <dbReference type="Proteomes" id="UP000289708"/>
    </source>
</evidence>
<feature type="compositionally biased region" description="Acidic residues" evidence="1">
    <location>
        <begin position="55"/>
        <end position="83"/>
    </location>
</feature>
<protein>
    <submittedName>
        <fullName evidence="3">Uncharacterized protein</fullName>
    </submittedName>
</protein>
<dbReference type="RefSeq" id="WP_128777364.1">
    <property type="nucleotide sequence ID" value="NZ_RYFI01000008.1"/>
</dbReference>
<accession>A0A4Q0MJG8</accession>
<feature type="compositionally biased region" description="Basic and acidic residues" evidence="1">
    <location>
        <begin position="84"/>
        <end position="99"/>
    </location>
</feature>
<dbReference type="EMBL" id="RYFI01000008">
    <property type="protein sequence ID" value="RXF73533.1"/>
    <property type="molecule type" value="Genomic_DNA"/>
</dbReference>
<feature type="signal peptide" evidence="2">
    <location>
        <begin position="1"/>
        <end position="26"/>
    </location>
</feature>
<feature type="region of interest" description="Disordered" evidence="1">
    <location>
        <begin position="29"/>
        <end position="99"/>
    </location>
</feature>
<keyword evidence="4" id="KW-1185">Reference proteome</keyword>
<dbReference type="Proteomes" id="UP000289708">
    <property type="component" value="Unassembled WGS sequence"/>
</dbReference>
<feature type="chain" id="PRO_5020949486" evidence="2">
    <location>
        <begin position="27"/>
        <end position="99"/>
    </location>
</feature>
<sequence length="99" mass="10339">MASPKSALPLLAALALVPGLNQTAFAGTASGVGGPAERLVMAQNQGKDRAADDRKDDEDDAAASEDDDFDDMDMGVDEDDDDDASQKGDDVRPDGDRKN</sequence>
<dbReference type="AlphaFoldDB" id="A0A4Q0MJG8"/>
<proteinExistence type="predicted"/>
<keyword evidence="2" id="KW-0732">Signal</keyword>
<evidence type="ECO:0000313" key="3">
    <source>
        <dbReference type="EMBL" id="RXF73533.1"/>
    </source>
</evidence>
<gene>
    <name evidence="3" type="ORF">EK403_10090</name>
</gene>
<evidence type="ECO:0000256" key="2">
    <source>
        <dbReference type="SAM" id="SignalP"/>
    </source>
</evidence>
<reference evidence="3 4" key="1">
    <citation type="submission" date="2018-12" db="EMBL/GenBank/DDBJ databases">
        <title>bacterium Hansschlegelia zhihuaiae S113.</title>
        <authorList>
            <person name="He J."/>
        </authorList>
    </citation>
    <scope>NUCLEOTIDE SEQUENCE [LARGE SCALE GENOMIC DNA]</scope>
    <source>
        <strain evidence="3 4">S 113</strain>
    </source>
</reference>
<name>A0A4Q0MJG8_9HYPH</name>
<evidence type="ECO:0000256" key="1">
    <source>
        <dbReference type="SAM" id="MobiDB-lite"/>
    </source>
</evidence>
<comment type="caution">
    <text evidence="3">The sequence shown here is derived from an EMBL/GenBank/DDBJ whole genome shotgun (WGS) entry which is preliminary data.</text>
</comment>
<organism evidence="3 4">
    <name type="scientific">Hansschlegelia zhihuaiae</name>
    <dbReference type="NCBI Taxonomy" id="405005"/>
    <lineage>
        <taxon>Bacteria</taxon>
        <taxon>Pseudomonadati</taxon>
        <taxon>Pseudomonadota</taxon>
        <taxon>Alphaproteobacteria</taxon>
        <taxon>Hyphomicrobiales</taxon>
        <taxon>Methylopilaceae</taxon>
        <taxon>Hansschlegelia</taxon>
    </lineage>
</organism>